<keyword evidence="2 5" id="KW-0812">Transmembrane</keyword>
<evidence type="ECO:0000313" key="7">
    <source>
        <dbReference type="EMBL" id="VAV93144.1"/>
    </source>
</evidence>
<comment type="subcellular location">
    <subcellularLocation>
        <location evidence="1">Membrane</location>
    </subcellularLocation>
</comment>
<dbReference type="PANTHER" id="PTHR11863">
    <property type="entry name" value="STEROL DESATURASE"/>
    <property type="match status" value="1"/>
</dbReference>
<feature type="non-terminal residue" evidence="7">
    <location>
        <position position="1"/>
    </location>
</feature>
<feature type="transmembrane region" description="Helical" evidence="5">
    <location>
        <begin position="84"/>
        <end position="110"/>
    </location>
</feature>
<evidence type="ECO:0000256" key="3">
    <source>
        <dbReference type="ARBA" id="ARBA00022989"/>
    </source>
</evidence>
<dbReference type="InterPro" id="IPR050307">
    <property type="entry name" value="Sterol_Desaturase_Related"/>
</dbReference>
<dbReference type="GO" id="GO:0008610">
    <property type="term" value="P:lipid biosynthetic process"/>
    <property type="evidence" value="ECO:0007669"/>
    <property type="project" value="InterPro"/>
</dbReference>
<dbReference type="Pfam" id="PF04116">
    <property type="entry name" value="FA_hydroxylase"/>
    <property type="match status" value="1"/>
</dbReference>
<proteinExistence type="predicted"/>
<dbReference type="AlphaFoldDB" id="A0A3B0RIA2"/>
<evidence type="ECO:0000256" key="2">
    <source>
        <dbReference type="ARBA" id="ARBA00022692"/>
    </source>
</evidence>
<organism evidence="7">
    <name type="scientific">hydrothermal vent metagenome</name>
    <dbReference type="NCBI Taxonomy" id="652676"/>
    <lineage>
        <taxon>unclassified sequences</taxon>
        <taxon>metagenomes</taxon>
        <taxon>ecological metagenomes</taxon>
    </lineage>
</organism>
<feature type="transmembrane region" description="Helical" evidence="5">
    <location>
        <begin position="43"/>
        <end position="63"/>
    </location>
</feature>
<dbReference type="EMBL" id="UOEE01000158">
    <property type="protein sequence ID" value="VAV93144.1"/>
    <property type="molecule type" value="Genomic_DNA"/>
</dbReference>
<gene>
    <name evidence="7" type="ORF">MNBD_ALPHA06-1189</name>
</gene>
<protein>
    <submittedName>
        <fullName evidence="7">Fatty acid hydroxylase family (Carotene hydroxylase/sterol desaturase)</fullName>
    </submittedName>
</protein>
<evidence type="ECO:0000259" key="6">
    <source>
        <dbReference type="Pfam" id="PF04116"/>
    </source>
</evidence>
<sequence>FSNLLQKAKLMFRFIIRVLYLPLFLVGGNALAIGLVSAGYSKLWLIVLGIGFVLLAFVLEAAAPFDKNFNRPQGDRLRDFLHAFFNEAANIGGLLLLPLVSGLLVFPSVWPTELALWQQLLIAIFIADIGITLVHFASHKLDILWRLHAVHHSVKRMYGFNGLMKHPLHQLLETLAGTTPLLLLGVPQQVLTLLVVAVVLQLLLQHSNVNYFTGPLKYLLAINKVHRFHHLKTAEEGDVNFGLFTQFTDMLLGTRFYDKHRIISVGDLGIGQQPNYPDGYLQQLLQPFRR</sequence>
<evidence type="ECO:0000256" key="5">
    <source>
        <dbReference type="SAM" id="Phobius"/>
    </source>
</evidence>
<dbReference type="GO" id="GO:0005506">
    <property type="term" value="F:iron ion binding"/>
    <property type="evidence" value="ECO:0007669"/>
    <property type="project" value="InterPro"/>
</dbReference>
<dbReference type="InterPro" id="IPR006694">
    <property type="entry name" value="Fatty_acid_hydroxylase"/>
</dbReference>
<keyword evidence="3 5" id="KW-1133">Transmembrane helix</keyword>
<feature type="domain" description="Fatty acid hydroxylase" evidence="6">
    <location>
        <begin position="121"/>
        <end position="254"/>
    </location>
</feature>
<name>A0A3B0RIA2_9ZZZZ</name>
<dbReference type="GO" id="GO:0016020">
    <property type="term" value="C:membrane"/>
    <property type="evidence" value="ECO:0007669"/>
    <property type="project" value="UniProtKB-SubCell"/>
</dbReference>
<feature type="transmembrane region" description="Helical" evidence="5">
    <location>
        <begin position="116"/>
        <end position="137"/>
    </location>
</feature>
<dbReference type="GO" id="GO:0016491">
    <property type="term" value="F:oxidoreductase activity"/>
    <property type="evidence" value="ECO:0007669"/>
    <property type="project" value="InterPro"/>
</dbReference>
<evidence type="ECO:0000256" key="1">
    <source>
        <dbReference type="ARBA" id="ARBA00004370"/>
    </source>
</evidence>
<reference evidence="7" key="1">
    <citation type="submission" date="2018-06" db="EMBL/GenBank/DDBJ databases">
        <authorList>
            <person name="Zhirakovskaya E."/>
        </authorList>
    </citation>
    <scope>NUCLEOTIDE SEQUENCE</scope>
</reference>
<evidence type="ECO:0000256" key="4">
    <source>
        <dbReference type="ARBA" id="ARBA00023136"/>
    </source>
</evidence>
<keyword evidence="4 5" id="KW-0472">Membrane</keyword>
<feature type="transmembrane region" description="Helical" evidence="5">
    <location>
        <begin position="14"/>
        <end position="37"/>
    </location>
</feature>
<accession>A0A3B0RIA2</accession>